<feature type="domain" description="EGF-like" evidence="4">
    <location>
        <begin position="2742"/>
        <end position="2781"/>
    </location>
</feature>
<feature type="domain" description="EGF-like" evidence="4">
    <location>
        <begin position="897"/>
        <end position="929"/>
    </location>
</feature>
<proteinExistence type="predicted"/>
<dbReference type="SUPFAM" id="SSF57184">
    <property type="entry name" value="Growth factor receptor domain"/>
    <property type="match status" value="18"/>
</dbReference>
<dbReference type="PANTHER" id="PTHR15332:SF175">
    <property type="entry name" value="PROPROTEIN CONVERTASE SUBTILISIN_KEXIN TYPE 5-LIKE"/>
    <property type="match status" value="1"/>
</dbReference>
<dbReference type="SMART" id="SM00261">
    <property type="entry name" value="FU"/>
    <property type="match status" value="50"/>
</dbReference>
<feature type="domain" description="EGF-like" evidence="4">
    <location>
        <begin position="2258"/>
        <end position="2287"/>
    </location>
</feature>
<dbReference type="PANTHER" id="PTHR15332">
    <property type="entry name" value="PROPROTEIN CONVERTASE SUBTILISIN_KEXIN TYPE 5-LIKE"/>
    <property type="match status" value="1"/>
</dbReference>
<feature type="domain" description="EGF-like" evidence="4">
    <location>
        <begin position="720"/>
        <end position="749"/>
    </location>
</feature>
<feature type="transmembrane region" description="Helical" evidence="3">
    <location>
        <begin position="4099"/>
        <end position="4121"/>
    </location>
</feature>
<feature type="coiled-coil region" evidence="1">
    <location>
        <begin position="3881"/>
        <end position="3918"/>
    </location>
</feature>
<dbReference type="eggNOG" id="KOG3525">
    <property type="taxonomic scope" value="Eukaryota"/>
</dbReference>
<feature type="domain" description="EGF-like" evidence="4">
    <location>
        <begin position="1801"/>
        <end position="1830"/>
    </location>
</feature>
<feature type="domain" description="EGF-like" evidence="4">
    <location>
        <begin position="1442"/>
        <end position="1474"/>
    </location>
</feature>
<dbReference type="Proteomes" id="UP000009168">
    <property type="component" value="Unassembled WGS sequence"/>
</dbReference>
<feature type="coiled-coil region" evidence="1">
    <location>
        <begin position="3982"/>
        <end position="4009"/>
    </location>
</feature>
<feature type="domain" description="EGF-like" evidence="4">
    <location>
        <begin position="1356"/>
        <end position="1385"/>
    </location>
</feature>
<dbReference type="KEGG" id="tet:TTHERM_01002620"/>
<feature type="domain" description="EGF-like" evidence="4">
    <location>
        <begin position="1712"/>
        <end position="1741"/>
    </location>
</feature>
<keyword evidence="3" id="KW-1133">Transmembrane helix</keyword>
<dbReference type="RefSeq" id="XP_001030860.2">
    <property type="nucleotide sequence ID" value="XM_001030860.2"/>
</dbReference>
<dbReference type="InParanoid" id="Q22D56"/>
<evidence type="ECO:0000256" key="2">
    <source>
        <dbReference type="SAM" id="MobiDB-lite"/>
    </source>
</evidence>
<feature type="domain" description="EGF-like" evidence="4">
    <location>
        <begin position="1890"/>
        <end position="1919"/>
    </location>
</feature>
<dbReference type="CDD" id="cd00064">
    <property type="entry name" value="FU"/>
    <property type="match status" value="2"/>
</dbReference>
<evidence type="ECO:0000256" key="1">
    <source>
        <dbReference type="SAM" id="Coils"/>
    </source>
</evidence>
<evidence type="ECO:0000256" key="3">
    <source>
        <dbReference type="SAM" id="Phobius"/>
    </source>
</evidence>
<feature type="domain" description="EGF-like" evidence="4">
    <location>
        <begin position="2347"/>
        <end position="2376"/>
    </location>
</feature>
<protein>
    <submittedName>
        <fullName evidence="5">Zinc finger LSD1 subclass family protein</fullName>
    </submittedName>
</protein>
<feature type="domain" description="EGF-like" evidence="4">
    <location>
        <begin position="1075"/>
        <end position="1107"/>
    </location>
</feature>
<feature type="transmembrane region" description="Helical" evidence="3">
    <location>
        <begin position="4160"/>
        <end position="4182"/>
    </location>
</feature>
<feature type="domain" description="EGF-like" evidence="4">
    <location>
        <begin position="2536"/>
        <end position="2568"/>
    </location>
</feature>
<feature type="domain" description="EGF-like" evidence="4">
    <location>
        <begin position="312"/>
        <end position="342"/>
    </location>
</feature>
<feature type="domain" description="EGF-like" evidence="4">
    <location>
        <begin position="2642"/>
        <end position="2671"/>
    </location>
</feature>
<feature type="domain" description="EGF-like" evidence="4">
    <location>
        <begin position="1979"/>
        <end position="2008"/>
    </location>
</feature>
<feature type="domain" description="EGF-like" evidence="4">
    <location>
        <begin position="457"/>
        <end position="486"/>
    </location>
</feature>
<feature type="domain" description="EGF-like" evidence="4">
    <location>
        <begin position="401"/>
        <end position="430"/>
    </location>
</feature>
<keyword evidence="6" id="KW-1185">Reference proteome</keyword>
<feature type="domain" description="EGF-like" evidence="4">
    <location>
        <begin position="1623"/>
        <end position="1652"/>
    </location>
</feature>
<sequence>MSLKKLIITLNILVFSKFNNFCKRKQINLFQYQFRYICILVLGLRNILTNYWIQYYKQTLQLQKAKIKYFNFQKGSVCLVNQGHPTSVSEFSQYLSSTYCLNIVGNICSSSVTYVSGPNCMSNSQISVIYNSVQYFSKVGFYIKGSVNTASTITSTGPSFYVNNQAYSYSTLNFTKYCTNYYYNVFQNTITMTSTNYLNATFSVLPLTQKSYQTIYSAIIVALQYCPNYCTSCDDSACYSCQQGYYPAGLNCLQCDPSCLSCIDSGPLNCSICQQSGYFISQNQNNLCVSQCDTTQAQYIDTSNPKQKYCKKCGNSLCQTCSNSTSCTSCISGYYLNNGYCLKCDVSCLTCSGAGPQMCTICSQANYYISIMQNNICASSCDPAQGQYIDTSNAQQMYCRVCNSPCILCNSSTSCISCQQGFYLNGNQCIKCDDSCQSCNGTGPNNLSNPQQQYCVPCSNLCQTCNNASSCSTCIQGYYFNGNQCSKCDSSCLSCTGQGAGNCDICQNSYFISVKQNNICVPDCNLNQAQYVDQTNPNQYYCRQCLSSCQTCTSQQNCTSCIQGYYLNQNQCLKCNDSCLSCTGSDPNNCSICSQPGYYISINQNNLCVPQCDLKQSQYVDSSNSSQLYCRKCLDSCQTCNDGKSCTSCLQGYYLANNLCSKCDSSCATCQGSSSSDCIICNQSSYFISVKQNNICAPLCDLSQSQFIDNSNPQQAYCRTCISSCQTCTNSTSCTSCIQGYYLNGSLCSQCDPSCQSCAGSTSSDCIICAQNGYYISINLNKQCVASCNTSQAQYIDNLTNPLQPYCRQCSALCQTCSDSQGCTTCIQGYYLQGSQCIACDSSCLSCTKAGPSNCIVCQQNSYLISIKLNNICVASCDLALGQYIDKSNPQQFYCRQCSSFCQQCTDSQNCAICVQGYYLNDNKCFQCDDSCLSCFGQGPSSCTICQQIGSYISTKLNNQCVQQCDTTQAQYVDSTTNPQQYYCRQCPDSCQVCNNASSCTICKIGYYLNGNICSLCDNSCLSCSGPGSNNCLICKQQGYYISNKLNNSCVSECDTSQQQYVDSTTNASQMYCKQCDQSCLKCKDGNSCLSCKDGYYFVGSLCSQCQLGYFMKDNVCTKCDDSCQSCSGLGPTNCIICSQSNYYISVSQNNICVPECDLTQSQYIDKITNPQQMYCRKCPSSCQSCSSDTSCTSCTQGYFLSQNQCYQCDASCLTCSGPGHVNCIICAQSNYYISAKQNNSCVSVCDTTQGQYIDNLTNPKQMYCKLCNSQCQTCSSQQNCTSCVQGYYLNQSQCQQCDSSCLTCSGAGASACFICYQSGFYISTQLNNTCVSQCDVHQGYYVDSTTNPQQMYCRQCSSNCLICSDQNNCTQCNDGYFLNQNQCKKCDSSCQSCYGSDPSNCDICSQADYFISIKLNNICVSQCDLTQGQYIDTIFNQKQKYCRVCPSFCQTCTNSINCTSCIQGYYLNNNQCQKCDDSCLSCSGPGNSNCIICSQPNYYISTKQNNQCVQQCDLTQAQYIDTTTNPSQKYCKQCSNLCQTCSNQVNCDSCIQGYFMDGNSCKQCDSSCLSCTAAGPSMCNICISQGYFISIKENNKCVPVCDTNQAQYIDSQTNSLQKYCRQCSSLCQTCSNSSSCNSCIQGYYLNGNQCFACDNSCLTCSGPSQNNCIICKQLGYYISVKQNNICVQDCDLNSAQYIDSTTNSQQNICRQCNSVCQTCSNQLTCNSCIQGYYLKDSQCNQCDVSCKTCTGPEASKCVICQQSNYYISIKQNNICVPSCDQSQAQFVDTTTNQLQKYCRPCNTLCQTCNNQISCLSCLQGYYLNGNSCNLCDDSCLSCSGQGPTNCTVCKQAGYYISTKQNNSCVSSCDISQAQFIDTTTNQQQKYCRQCASLCQTCSNQSSCNSCITGYFLNGNQCLQCDKSCQSCSGLGSNNCIVCSQSGYFISTKLNNVCVQSCDTSQAQYIDSTTNPFQKYCRQCNLLCQTCNNSATCLTCIDGYYLSGNQCLQCDSSCSTCFGPSQSNCIICYQPNQYISIKQNNICIPECDISQAQFIDSTTNPSQKYCRQCIQYCQICSNATSCTTCMQGYVLNGGTCQACGQGKYQSGNTCLPCDGSCNSCKGPGVSNCTICQQSNYYISTKLNNQCVQQCDTTQSQYIDTTNPLQMYCRQCNQSCLTCKDGVSCITCNQGYYQNGDQCLACDISCLSCFGPNPSNCIICKQSNYYISIKQNNICVSSCDLSQAQYVDKSNPQQLYCRQCQQQCQTCQDSSSCTKCSQGYYMVGNQCQKCDSSCSYCTGPNQNQCTICLQPGYFISVRQNNICIPICDLSQAQYINLTINPLQQYCSQCSTLCQTCQDSQSCTSCIKGYYFFQNNCYKCDTTCLSCVGPGPNNCLVCSKPGYYISKQQNNICTSQCDTTQSYYVDSITNPDQKICQQCSLNCLICSSSTICNQCMQGFYLNGNICSPCMQGYYLNGNQCSPCDNSCKICSGPGPNNCIVCSNSNYFISQVQNNLCVPICKLNQAQYIDSTTNALQSYCRQCPNNCQTCSSGTSCTSCYSGFFLSSSQCTLCFQGYYLDGNQCLQCDSSCLSCNGPGPNNCIVCSQPNSFISTIQNNICTSLCDLSQGQFIDKYTNQQQQICRSCGSLCQTCDAQNICTSCVQGFFLSGNVCSPCIQGQYFDGVQCVQCDDSCQLCNGPAKTDCIKCKDNLYFQQSTSLCVANCDINEFVQNKNCIKCDISCSSCLGLQNCLQCNKGYYFFQNTCVKNCPNGYQGNPVTFSCDFCEDYTNKSCQSCYSTCKYCQIGGIQTNQCISCFSQVRYLDQNNFCQCLNPNDKRNDFYFCSYKNIAVLNIFLSEKIPQLLIDFGSPIISLITQASSPQSLCQNIFNPLTTKLIGQDSSCQISQNFLIVNLTDSSTIMEGNKVILQPLKLQFKDYDVPIDTFYRNIVNQNYINPEIIQFDFKPIQNTCDPIIISLKNIQNDAQRGFQLIKWQFQHITTDLTSEQQSQINQMIFQANKYQNTTLILNPKYIPSDQNITIQFNYLLKVNKASQQEFKIFYQKQKVISLNWVQSNYPPLFRYMSLSFYFQFYVQICDLGNFILNQYEPLDISIDSQYPQFRQTLKNYAQQNFEINIPPYTLPYNYTLDLNVTVNLNQQKNIIKFQNIQLNILQSSLYISILGGSNFISSYQNQLNLTSKFRDYEIKEEFSPQNIDFSWDCKSLNSQDNLCYDQYNNKYQIQSKLSSLLIPAGTFMPYSVLQFTVTAIKDTRQSNFSVVCTFTEIDILPLRVVLPTQYQEQKINLNQDITISMEYDQQLSDSYTYAGTIYYNENVVGTLNFDYYQVKFRIWNYFSEVDPSNNIIQIRFSLYSPSSLMPSLTTINIYINIPPQNCILTINPAQGIALQTQFFIQMSNCQDQDTPLTYQFFYYISQQDYQLELIQPQNILRRQIVDQTIHNYINTILPQGNLIIMAQAIDSQYGVSNTTVQVQVQQQQNKSNLDYINDKSVLILQNQQSQYINKDQFSVLNIIGEDLSQQKFEGIDKLKLNLIAYQQKQSLLLPKYSLLPTSTNKITQKIIQSLILSQENVSQQQQILDYTQTLIYKTQELISNNNMTQNQQNNDYVIQNLIDSYKLLDEIMKQKKNKTDIDYQFYIQLSNDIGGILQSLSFPNQGVMTLNGNVSSILLDTITEKNLRKYALPSQDIQNLNQLNTFNIIQNTFTENIYENSVAFQDYVNQLNKETQSNTFTFSKNKLIFVNITNTKNKTQINNYNIKYQFINSSSNLIYNMTCLQYKYSSWSKQNCSILNQGDNQYTCLCKEQLPTTIIEDIDSIVLTNDIQTSYEQYGMKVIYNYAVFWMAQVFTIICFGLFVLGRHLDFKTSTLNNYRKQKQNFQIENTIENQQKQANQILELQLEQLNLKKEDQFYKTENKIQEQDNFSNQKILSQQNEEKFLKSEKSEKSQKSEKGEKLSNQKQENRKKFVKFVNYQENINQLEQQEDNKSNEINQSRKQDQIQKIQQIKKQNYIEDIEDRQSRQNTANIFNRHSFVKKILIFHPTFGIYYIFSNNISRSARFSLFYLKIIHSLALSIQSFHSIQNLKQILFGFLNASIVEIGSFMLSIIFQKGAVGKILSIIFQILLGSFYYYSMVALTYGQKPSDSNQFIQLFAILVTINIIAVQTFVSLLKIIIAQLHFKTNSTIIKKLYSVLKLKQDILNIDD</sequence>
<feature type="domain" description="EGF-like" evidence="4">
    <location>
        <begin position="2170"/>
        <end position="2199"/>
    </location>
</feature>
<feature type="domain" description="EGF-like" evidence="4">
    <location>
        <begin position="2065"/>
        <end position="2097"/>
    </location>
</feature>
<keyword evidence="1" id="KW-0175">Coiled coil</keyword>
<name>Q22D56_TETTS</name>
<accession>Q22D56</accession>
<evidence type="ECO:0000313" key="5">
    <source>
        <dbReference type="EMBL" id="EAR83197.2"/>
    </source>
</evidence>
<dbReference type="InterPro" id="IPR000742">
    <property type="entry name" value="EGF"/>
</dbReference>
<dbReference type="GeneID" id="7828520"/>
<feature type="region of interest" description="Disordered" evidence="2">
    <location>
        <begin position="3952"/>
        <end position="3973"/>
    </location>
</feature>
<feature type="domain" description="EGF-like" evidence="4">
    <location>
        <begin position="1267"/>
        <end position="1296"/>
    </location>
</feature>
<keyword evidence="3" id="KW-0812">Transmembrane</keyword>
<dbReference type="InterPro" id="IPR009030">
    <property type="entry name" value="Growth_fac_rcpt_cys_sf"/>
</dbReference>
<feature type="domain" description="EGF-like" evidence="4">
    <location>
        <begin position="2436"/>
        <end position="2465"/>
    </location>
</feature>
<dbReference type="SMART" id="SM01411">
    <property type="entry name" value="Ephrin_rec_like"/>
    <property type="match status" value="6"/>
</dbReference>
<dbReference type="InterPro" id="IPR006212">
    <property type="entry name" value="Furin_repeat"/>
</dbReference>
<evidence type="ECO:0000259" key="4">
    <source>
        <dbReference type="SMART" id="SM00181"/>
    </source>
</evidence>
<reference evidence="6" key="1">
    <citation type="journal article" date="2006" name="PLoS Biol.">
        <title>Macronuclear genome sequence of the ciliate Tetrahymena thermophila, a model eukaryote.</title>
        <authorList>
            <person name="Eisen J.A."/>
            <person name="Coyne R.S."/>
            <person name="Wu M."/>
            <person name="Wu D."/>
            <person name="Thiagarajan M."/>
            <person name="Wortman J.R."/>
            <person name="Badger J.H."/>
            <person name="Ren Q."/>
            <person name="Amedeo P."/>
            <person name="Jones K.M."/>
            <person name="Tallon L.J."/>
            <person name="Delcher A.L."/>
            <person name="Salzberg S.L."/>
            <person name="Silva J.C."/>
            <person name="Haas B.J."/>
            <person name="Majoros W.H."/>
            <person name="Farzad M."/>
            <person name="Carlton J.M."/>
            <person name="Smith R.K. Jr."/>
            <person name="Garg J."/>
            <person name="Pearlman R.E."/>
            <person name="Karrer K.M."/>
            <person name="Sun L."/>
            <person name="Manning G."/>
            <person name="Elde N.C."/>
            <person name="Turkewitz A.P."/>
            <person name="Asai D.J."/>
            <person name="Wilkes D.E."/>
            <person name="Wang Y."/>
            <person name="Cai H."/>
            <person name="Collins K."/>
            <person name="Stewart B.A."/>
            <person name="Lee S.R."/>
            <person name="Wilamowska K."/>
            <person name="Weinberg Z."/>
            <person name="Ruzzo W.L."/>
            <person name="Wloga D."/>
            <person name="Gaertig J."/>
            <person name="Frankel J."/>
            <person name="Tsao C.-C."/>
            <person name="Gorovsky M.A."/>
            <person name="Keeling P.J."/>
            <person name="Waller R.F."/>
            <person name="Patron N.J."/>
            <person name="Cherry J.M."/>
            <person name="Stover N.A."/>
            <person name="Krieger C.J."/>
            <person name="del Toro C."/>
            <person name="Ryder H.F."/>
            <person name="Williamson S.C."/>
            <person name="Barbeau R.A."/>
            <person name="Hamilton E.P."/>
            <person name="Orias E."/>
        </authorList>
    </citation>
    <scope>NUCLEOTIDE SEQUENCE [LARGE SCALE GENOMIC DNA]</scope>
    <source>
        <strain evidence="6">SB210</strain>
    </source>
</reference>
<feature type="domain" description="EGF-like" evidence="4">
    <location>
        <begin position="544"/>
        <end position="573"/>
    </location>
</feature>
<feature type="domain" description="EGF-like" evidence="4">
    <location>
        <begin position="1534"/>
        <end position="1563"/>
    </location>
</feature>
<feature type="transmembrane region" description="Helical" evidence="3">
    <location>
        <begin position="4128"/>
        <end position="4148"/>
    </location>
</feature>
<feature type="transmembrane region" description="Helical" evidence="3">
    <location>
        <begin position="3848"/>
        <end position="3870"/>
    </location>
</feature>
<dbReference type="SMART" id="SM00181">
    <property type="entry name" value="EGF"/>
    <property type="match status" value="28"/>
</dbReference>
<gene>
    <name evidence="5" type="ORF">TTHERM_01002620</name>
</gene>
<feature type="domain" description="EGF-like" evidence="4">
    <location>
        <begin position="632"/>
        <end position="661"/>
    </location>
</feature>
<evidence type="ECO:0000313" key="6">
    <source>
        <dbReference type="Proteomes" id="UP000009168"/>
    </source>
</evidence>
<dbReference type="EMBL" id="GG662361">
    <property type="protein sequence ID" value="EAR83197.2"/>
    <property type="molecule type" value="Genomic_DNA"/>
</dbReference>
<dbReference type="OrthoDB" id="19903at2759"/>
<keyword evidence="3" id="KW-0472">Membrane</keyword>
<feature type="domain" description="EGF-like" evidence="4">
    <location>
        <begin position="1016"/>
        <end position="1051"/>
    </location>
</feature>
<organism evidence="5 6">
    <name type="scientific">Tetrahymena thermophila (strain SB210)</name>
    <dbReference type="NCBI Taxonomy" id="312017"/>
    <lineage>
        <taxon>Eukaryota</taxon>
        <taxon>Sar</taxon>
        <taxon>Alveolata</taxon>
        <taxon>Ciliophora</taxon>
        <taxon>Intramacronucleata</taxon>
        <taxon>Oligohymenophorea</taxon>
        <taxon>Hymenostomatida</taxon>
        <taxon>Tetrahymenina</taxon>
        <taxon>Tetrahymenidae</taxon>
        <taxon>Tetrahymena</taxon>
    </lineage>
</organism>
<dbReference type="Gene3D" id="2.10.220.10">
    <property type="entry name" value="Hormone Receptor, Insulin-like Growth Factor Receptor 1, Chain A, domain 2"/>
    <property type="match status" value="27"/>
</dbReference>
<feature type="domain" description="EGF-like" evidence="4">
    <location>
        <begin position="809"/>
        <end position="838"/>
    </location>
</feature>
<feature type="domain" description="EGF-like" evidence="4">
    <location>
        <begin position="983"/>
        <end position="1015"/>
    </location>
</feature>
<dbReference type="HOGENOM" id="CLU_223928_0_0_1"/>